<dbReference type="EC" id="2.7.7.23" evidence="17"/>
<evidence type="ECO:0000256" key="12">
    <source>
        <dbReference type="ARBA" id="ARBA00023315"/>
    </source>
</evidence>
<comment type="caution">
    <text evidence="17">Lacks conserved residue(s) required for the propagation of feature annotation.</text>
</comment>
<dbReference type="InterPro" id="IPR050065">
    <property type="entry name" value="GlmU-like"/>
</dbReference>
<comment type="pathway">
    <text evidence="17">Nucleotide-sugar biosynthesis; UDP-N-acetyl-alpha-D-glucosamine biosynthesis; N-acetyl-alpha-D-glucosamine 1-phosphate from alpha-D-glucosamine 6-phosphate (route II): step 2/2.</text>
</comment>
<comment type="subcellular location">
    <subcellularLocation>
        <location evidence="17">Cytoplasm</location>
    </subcellularLocation>
</comment>
<evidence type="ECO:0000256" key="3">
    <source>
        <dbReference type="ARBA" id="ARBA00022490"/>
    </source>
</evidence>
<dbReference type="InterPro" id="IPR038009">
    <property type="entry name" value="GlmU_C_LbH"/>
</dbReference>
<dbReference type="SUPFAM" id="SSF51161">
    <property type="entry name" value="Trimeric LpxA-like enzymes"/>
    <property type="match status" value="1"/>
</dbReference>
<evidence type="ECO:0000256" key="18">
    <source>
        <dbReference type="SAM" id="MobiDB-lite"/>
    </source>
</evidence>
<keyword evidence="3 17" id="KW-0963">Cytoplasm</keyword>
<dbReference type="NCBIfam" id="NF010932">
    <property type="entry name" value="PRK14352.1"/>
    <property type="match status" value="1"/>
</dbReference>
<dbReference type="NCBIfam" id="TIGR01173">
    <property type="entry name" value="glmU"/>
    <property type="match status" value="1"/>
</dbReference>
<gene>
    <name evidence="17 20" type="primary">glmU</name>
    <name evidence="20" type="ORF">FXF68_16375</name>
</gene>
<dbReference type="Gene3D" id="3.90.550.10">
    <property type="entry name" value="Spore Coat Polysaccharide Biosynthesis Protein SpsA, Chain A"/>
    <property type="match status" value="1"/>
</dbReference>
<dbReference type="GO" id="GO:0000287">
    <property type="term" value="F:magnesium ion binding"/>
    <property type="evidence" value="ECO:0007669"/>
    <property type="project" value="UniProtKB-UniRule"/>
</dbReference>
<comment type="similarity">
    <text evidence="1 17">In the C-terminal section; belongs to the transferase hexapeptide repeat family.</text>
</comment>
<comment type="pathway">
    <text evidence="17">Nucleotide-sugar biosynthesis; UDP-N-acetyl-alpha-D-glucosamine biosynthesis; UDP-N-acetyl-alpha-D-glucosamine from N-acetyl-alpha-D-glucosamine 1-phosphate: step 1/1.</text>
</comment>
<feature type="binding site" evidence="17">
    <location>
        <position position="390"/>
    </location>
    <ligand>
        <name>UDP-N-acetyl-alpha-D-glucosamine</name>
        <dbReference type="ChEBI" id="CHEBI:57705"/>
    </ligand>
</feature>
<feature type="binding site" evidence="17">
    <location>
        <position position="168"/>
    </location>
    <ligand>
        <name>UDP-N-acetyl-alpha-D-glucosamine</name>
        <dbReference type="ChEBI" id="CHEBI:57705"/>
    </ligand>
</feature>
<evidence type="ECO:0000256" key="5">
    <source>
        <dbReference type="ARBA" id="ARBA00022695"/>
    </source>
</evidence>
<comment type="subunit">
    <text evidence="17">Homotrimer.</text>
</comment>
<dbReference type="InterPro" id="IPR029044">
    <property type="entry name" value="Nucleotide-diphossugar_trans"/>
</dbReference>
<evidence type="ECO:0000256" key="13">
    <source>
        <dbReference type="ARBA" id="ARBA00023316"/>
    </source>
</evidence>
<dbReference type="GO" id="GO:0005737">
    <property type="term" value="C:cytoplasm"/>
    <property type="evidence" value="ECO:0007669"/>
    <property type="project" value="UniProtKB-SubCell"/>
</dbReference>
<evidence type="ECO:0000256" key="4">
    <source>
        <dbReference type="ARBA" id="ARBA00022679"/>
    </source>
</evidence>
<feature type="region of interest" description="Linker" evidence="17">
    <location>
        <begin position="244"/>
        <end position="264"/>
    </location>
</feature>
<proteinExistence type="inferred from homology"/>
<comment type="similarity">
    <text evidence="2 17">In the N-terminal section; belongs to the N-acetylglucosamine-1-phosphate uridyltransferase family.</text>
</comment>
<dbReference type="AlphaFoldDB" id="A0A5D3FMD6"/>
<dbReference type="GO" id="GO:0016020">
    <property type="term" value="C:membrane"/>
    <property type="evidence" value="ECO:0007669"/>
    <property type="project" value="GOC"/>
</dbReference>
<sequence>MPRSLLVSAASRPAAVIVLAAGEGTRMKSRTSKVLHELCGRSMLGHVLAAARELEPERLVVVVGHRREQVAAHLAEAGPDAETAVQEPRNGTGHAVRMALEQTGALDGTVVVTNGDVPLLRGETLRALVRTHEDEGNAATVLTTEMPDATGYGRMVRAADGAVEAIVEHKDATPEQLAIKEINVGMYAFDGALLADALKRVTTDNAKGEEYLTDVVAIVRADGHRAGAHLAADWVETQGVNDKVQLAQARRQLNDRILEAHMRAGVTVIDPASTWVDVDVTAEPDAEIHPGTQLHGRTHLAEGARVGPNCTLTDTTVGADATVVNAVCVEAEIGPEASVGPFAYLRPGTRLARKGKIGTYVETKNADIGEGTKVPHLTYVGDAEIGEHSNIGASSVFVNYDGVQKRRSVIGSHVRTGSDNMFVAPVTVGDGAYTAAGSVIVQDVPPGAMAVARARQRNVEGWVERKRPGTPSAEAARRAQEALEAQEAHEAEGAHAEDAP</sequence>
<keyword evidence="21" id="KW-1185">Reference proteome</keyword>
<feature type="binding site" evidence="17">
    <location>
        <position position="418"/>
    </location>
    <ligand>
        <name>acetyl-CoA</name>
        <dbReference type="ChEBI" id="CHEBI:57288"/>
    </ligand>
</feature>
<dbReference type="PANTHER" id="PTHR43584">
    <property type="entry name" value="NUCLEOTIDYL TRANSFERASE"/>
    <property type="match status" value="1"/>
</dbReference>
<comment type="pathway">
    <text evidence="17">Bacterial outer membrane biogenesis; LPS lipid A biosynthesis.</text>
</comment>
<evidence type="ECO:0000256" key="8">
    <source>
        <dbReference type="ARBA" id="ARBA00022842"/>
    </source>
</evidence>
<feature type="binding site" evidence="17">
    <location>
        <position position="379"/>
    </location>
    <ligand>
        <name>UDP-N-acetyl-alpha-D-glucosamine</name>
        <dbReference type="ChEBI" id="CHEBI:57705"/>
    </ligand>
</feature>
<dbReference type="GO" id="GO:0071555">
    <property type="term" value="P:cell wall organization"/>
    <property type="evidence" value="ECO:0007669"/>
    <property type="project" value="UniProtKB-KW"/>
</dbReference>
<dbReference type="GO" id="GO:0008360">
    <property type="term" value="P:regulation of cell shape"/>
    <property type="evidence" value="ECO:0007669"/>
    <property type="project" value="UniProtKB-KW"/>
</dbReference>
<dbReference type="GO" id="GO:0003977">
    <property type="term" value="F:UDP-N-acetylglucosamine diphosphorylase activity"/>
    <property type="evidence" value="ECO:0007669"/>
    <property type="project" value="UniProtKB-UniRule"/>
</dbReference>
<dbReference type="GO" id="GO:0009252">
    <property type="term" value="P:peptidoglycan biosynthetic process"/>
    <property type="evidence" value="ECO:0007669"/>
    <property type="project" value="UniProtKB-UniRule"/>
</dbReference>
<keyword evidence="6 17" id="KW-0479">Metal-binding</keyword>
<accession>A0A5D3FMD6</accession>
<feature type="region of interest" description="Disordered" evidence="18">
    <location>
        <begin position="460"/>
        <end position="500"/>
    </location>
</feature>
<feature type="binding site" evidence="17">
    <location>
        <position position="436"/>
    </location>
    <ligand>
        <name>acetyl-CoA</name>
        <dbReference type="ChEBI" id="CHEBI:57288"/>
    </ligand>
</feature>
<feature type="compositionally biased region" description="Basic and acidic residues" evidence="18">
    <location>
        <begin position="475"/>
        <end position="500"/>
    </location>
</feature>
<feature type="binding site" evidence="17">
    <location>
        <begin position="399"/>
        <end position="400"/>
    </location>
    <ligand>
        <name>acetyl-CoA</name>
        <dbReference type="ChEBI" id="CHEBI:57288"/>
    </ligand>
</feature>
<dbReference type="InterPro" id="IPR005882">
    <property type="entry name" value="Bifunctional_GlmU"/>
</dbReference>
<dbReference type="CDD" id="cd02540">
    <property type="entry name" value="GT2_GlmU_N_bac"/>
    <property type="match status" value="1"/>
</dbReference>
<reference evidence="20 21" key="1">
    <citation type="submission" date="2019-08" db="EMBL/GenBank/DDBJ databases">
        <title>Actinomadura sp. nov. CYP1-5 isolated from mountain soil.</title>
        <authorList>
            <person name="Songsumanus A."/>
            <person name="Kuncharoen N."/>
            <person name="Kudo T."/>
            <person name="Yuki M."/>
            <person name="Igarashi Y."/>
            <person name="Tanasupawat S."/>
        </authorList>
    </citation>
    <scope>NUCLEOTIDE SEQUENCE [LARGE SCALE GENOMIC DNA]</scope>
    <source>
        <strain evidence="20 21">CYP1-5</strain>
    </source>
</reference>
<keyword evidence="9 17" id="KW-0133">Cell shape</keyword>
<feature type="binding site" evidence="17">
    <location>
        <position position="183"/>
    </location>
    <ligand>
        <name>UDP-N-acetyl-alpha-D-glucosamine</name>
        <dbReference type="ChEBI" id="CHEBI:57705"/>
    </ligand>
</feature>
<evidence type="ECO:0000256" key="6">
    <source>
        <dbReference type="ARBA" id="ARBA00022723"/>
    </source>
</evidence>
<feature type="domain" description="MobA-like NTP transferase" evidence="19">
    <location>
        <begin position="16"/>
        <end position="145"/>
    </location>
</feature>
<keyword evidence="8 17" id="KW-0460">Magnesium</keyword>
<comment type="function">
    <text evidence="16 17">Catalyzes the last two sequential reactions in the de novo biosynthetic pathway for UDP-N-acetylglucosamine (UDP-GlcNAc). The C-terminal domain catalyzes the transfer of acetyl group from acetyl coenzyme A to glucosamine-1-phosphate (GlcN-1-P) to produce N-acetylglucosamine-1-phosphate (GlcNAc-1-P), which is converted into UDP-GlcNAc by the transfer of uridine 5-monophosphate (from uridine 5-triphosphate), a reaction catalyzed by the N-terminal domain.</text>
</comment>
<dbReference type="Proteomes" id="UP000323505">
    <property type="component" value="Unassembled WGS sequence"/>
</dbReference>
<evidence type="ECO:0000256" key="2">
    <source>
        <dbReference type="ARBA" id="ARBA00007947"/>
    </source>
</evidence>
<feature type="binding site" evidence="17">
    <location>
        <position position="364"/>
    </location>
    <ligand>
        <name>UDP-N-acetyl-alpha-D-glucosamine</name>
        <dbReference type="ChEBI" id="CHEBI:57705"/>
    </ligand>
</feature>
<keyword evidence="11 17" id="KW-0511">Multifunctional enzyme</keyword>
<organism evidence="20 21">
    <name type="scientific">Actinomadura decatromicini</name>
    <dbReference type="NCBI Taxonomy" id="2604572"/>
    <lineage>
        <taxon>Bacteria</taxon>
        <taxon>Bacillati</taxon>
        <taxon>Actinomycetota</taxon>
        <taxon>Actinomycetes</taxon>
        <taxon>Streptosporangiales</taxon>
        <taxon>Thermomonosporaceae</taxon>
        <taxon>Actinomadura</taxon>
    </lineage>
</organism>
<keyword evidence="12 17" id="KW-0012">Acyltransferase</keyword>
<keyword evidence="4 17" id="KW-0808">Transferase</keyword>
<dbReference type="CDD" id="cd03353">
    <property type="entry name" value="LbH_GlmU_C"/>
    <property type="match status" value="1"/>
</dbReference>
<evidence type="ECO:0000256" key="9">
    <source>
        <dbReference type="ARBA" id="ARBA00022960"/>
    </source>
</evidence>
<feature type="binding site" evidence="17">
    <location>
        <position position="453"/>
    </location>
    <ligand>
        <name>acetyl-CoA</name>
        <dbReference type="ChEBI" id="CHEBI:57288"/>
    </ligand>
</feature>
<feature type="binding site" evidence="17">
    <location>
        <position position="86"/>
    </location>
    <ligand>
        <name>UDP-N-acetyl-alpha-D-glucosamine</name>
        <dbReference type="ChEBI" id="CHEBI:57705"/>
    </ligand>
</feature>
<dbReference type="GO" id="GO:0000902">
    <property type="term" value="P:cell morphogenesis"/>
    <property type="evidence" value="ECO:0007669"/>
    <property type="project" value="UniProtKB-UniRule"/>
</dbReference>
<evidence type="ECO:0000313" key="20">
    <source>
        <dbReference type="EMBL" id="TYK49349.1"/>
    </source>
</evidence>
<feature type="binding site" evidence="17">
    <location>
        <position position="33"/>
    </location>
    <ligand>
        <name>UDP-N-acetyl-alpha-D-glucosamine</name>
        <dbReference type="ChEBI" id="CHEBI:57705"/>
    </ligand>
</feature>
<dbReference type="GO" id="GO:0009245">
    <property type="term" value="P:lipid A biosynthetic process"/>
    <property type="evidence" value="ECO:0007669"/>
    <property type="project" value="UniProtKB-UniRule"/>
</dbReference>
<feature type="binding site" evidence="17">
    <location>
        <position position="346"/>
    </location>
    <ligand>
        <name>UDP-N-acetyl-alpha-D-glucosamine</name>
        <dbReference type="ChEBI" id="CHEBI:57705"/>
    </ligand>
</feature>
<evidence type="ECO:0000256" key="11">
    <source>
        <dbReference type="ARBA" id="ARBA00023268"/>
    </source>
</evidence>
<feature type="region of interest" description="Pyrophosphorylase" evidence="17">
    <location>
        <begin position="1"/>
        <end position="243"/>
    </location>
</feature>
<feature type="binding site" evidence="17">
    <location>
        <position position="241"/>
    </location>
    <ligand>
        <name>UDP-N-acetyl-alpha-D-glucosamine</name>
        <dbReference type="ChEBI" id="CHEBI:57705"/>
    </ligand>
</feature>
<feature type="active site" description="Proton acceptor" evidence="17">
    <location>
        <position position="376"/>
    </location>
</feature>
<dbReference type="GO" id="GO:0006048">
    <property type="term" value="P:UDP-N-acetylglucosamine biosynthetic process"/>
    <property type="evidence" value="ECO:0007669"/>
    <property type="project" value="UniProtKB-UniPathway"/>
</dbReference>
<comment type="caution">
    <text evidence="20">The sequence shown here is derived from an EMBL/GenBank/DDBJ whole genome shotgun (WGS) entry which is preliminary data.</text>
</comment>
<protein>
    <recommendedName>
        <fullName evidence="17">Bifunctional protein GlmU</fullName>
    </recommendedName>
    <domain>
        <recommendedName>
            <fullName evidence="17">UDP-N-acetylglucosamine pyrophosphorylase</fullName>
            <ecNumber evidence="17">2.7.7.23</ecNumber>
        </recommendedName>
        <alternativeName>
            <fullName evidence="17">N-acetylglucosamine-1-phosphate uridyltransferase</fullName>
        </alternativeName>
    </domain>
    <domain>
        <recommendedName>
            <fullName evidence="17">Glucosamine-1-phosphate N-acetyltransferase</fullName>
            <ecNumber evidence="17">2.3.1.157</ecNumber>
        </recommendedName>
    </domain>
</protein>
<evidence type="ECO:0000256" key="10">
    <source>
        <dbReference type="ARBA" id="ARBA00022984"/>
    </source>
</evidence>
<feature type="binding site" evidence="17">
    <location>
        <position position="153"/>
    </location>
    <ligand>
        <name>UDP-N-acetyl-alpha-D-glucosamine</name>
        <dbReference type="ChEBI" id="CHEBI:57705"/>
    </ligand>
</feature>
<evidence type="ECO:0000256" key="14">
    <source>
        <dbReference type="ARBA" id="ARBA00048247"/>
    </source>
</evidence>
<feature type="binding site" evidence="17">
    <location>
        <position position="241"/>
    </location>
    <ligand>
        <name>Mg(2+)</name>
        <dbReference type="ChEBI" id="CHEBI:18420"/>
    </ligand>
</feature>
<comment type="cofactor">
    <cofactor evidence="17">
        <name>Mg(2+)</name>
        <dbReference type="ChEBI" id="CHEBI:18420"/>
    </cofactor>
    <text evidence="17">Binds 1 Mg(2+) ion per subunit.</text>
</comment>
<keyword evidence="5 17" id="KW-0548">Nucleotidyltransferase</keyword>
<evidence type="ECO:0000256" key="15">
    <source>
        <dbReference type="ARBA" id="ARBA00048493"/>
    </source>
</evidence>
<feature type="binding site" evidence="17">
    <location>
        <position position="393"/>
    </location>
    <ligand>
        <name>acetyl-CoA</name>
        <dbReference type="ChEBI" id="CHEBI:57288"/>
    </ligand>
</feature>
<dbReference type="InterPro" id="IPR025877">
    <property type="entry name" value="MobA-like_NTP_Trfase"/>
</dbReference>
<dbReference type="SUPFAM" id="SSF53448">
    <property type="entry name" value="Nucleotide-diphospho-sugar transferases"/>
    <property type="match status" value="1"/>
</dbReference>
<evidence type="ECO:0000259" key="19">
    <source>
        <dbReference type="Pfam" id="PF12804"/>
    </source>
</evidence>
<dbReference type="HAMAP" id="MF_01631">
    <property type="entry name" value="GlmU"/>
    <property type="match status" value="1"/>
</dbReference>
<dbReference type="EC" id="2.3.1.157" evidence="17"/>
<comment type="catalytic activity">
    <reaction evidence="15 17">
        <text>N-acetyl-alpha-D-glucosamine 1-phosphate + UTP + H(+) = UDP-N-acetyl-alpha-D-glucosamine + diphosphate</text>
        <dbReference type="Rhea" id="RHEA:13509"/>
        <dbReference type="ChEBI" id="CHEBI:15378"/>
        <dbReference type="ChEBI" id="CHEBI:33019"/>
        <dbReference type="ChEBI" id="CHEBI:46398"/>
        <dbReference type="ChEBI" id="CHEBI:57705"/>
        <dbReference type="ChEBI" id="CHEBI:57776"/>
        <dbReference type="EC" id="2.7.7.23"/>
    </reaction>
</comment>
<feature type="binding site" evidence="17">
    <location>
        <begin position="19"/>
        <end position="22"/>
    </location>
    <ligand>
        <name>UDP-N-acetyl-alpha-D-glucosamine</name>
        <dbReference type="ChEBI" id="CHEBI:57705"/>
    </ligand>
</feature>
<dbReference type="UniPathway" id="UPA00113">
    <property type="reaction ID" value="UER00532"/>
</dbReference>
<keyword evidence="10 17" id="KW-0573">Peptidoglycan synthesis</keyword>
<comment type="catalytic activity">
    <reaction evidence="14 17">
        <text>alpha-D-glucosamine 1-phosphate + acetyl-CoA = N-acetyl-alpha-D-glucosamine 1-phosphate + CoA + H(+)</text>
        <dbReference type="Rhea" id="RHEA:13725"/>
        <dbReference type="ChEBI" id="CHEBI:15378"/>
        <dbReference type="ChEBI" id="CHEBI:57287"/>
        <dbReference type="ChEBI" id="CHEBI:57288"/>
        <dbReference type="ChEBI" id="CHEBI:57776"/>
        <dbReference type="ChEBI" id="CHEBI:58516"/>
        <dbReference type="EC" id="2.3.1.157"/>
    </reaction>
</comment>
<dbReference type="InterPro" id="IPR011004">
    <property type="entry name" value="Trimer_LpxA-like_sf"/>
</dbReference>
<dbReference type="EMBL" id="VSRQ01000003">
    <property type="protein sequence ID" value="TYK49349.1"/>
    <property type="molecule type" value="Genomic_DNA"/>
</dbReference>
<feature type="region of interest" description="N-acetyltransferase" evidence="17">
    <location>
        <begin position="265"/>
        <end position="500"/>
    </location>
</feature>
<evidence type="ECO:0000256" key="16">
    <source>
        <dbReference type="ARBA" id="ARBA00049628"/>
    </source>
</evidence>
<dbReference type="UniPathway" id="UPA00973"/>
<dbReference type="Gene3D" id="2.160.10.10">
    <property type="entry name" value="Hexapeptide repeat proteins"/>
    <property type="match status" value="1"/>
</dbReference>
<dbReference type="PANTHER" id="PTHR43584:SF3">
    <property type="entry name" value="BIFUNCTIONAL PROTEIN GLMU"/>
    <property type="match status" value="1"/>
</dbReference>
<evidence type="ECO:0000256" key="7">
    <source>
        <dbReference type="ARBA" id="ARBA00022737"/>
    </source>
</evidence>
<evidence type="ECO:0000313" key="21">
    <source>
        <dbReference type="Proteomes" id="UP000323505"/>
    </source>
</evidence>
<dbReference type="GO" id="GO:0019134">
    <property type="term" value="F:glucosamine-1-phosphate N-acetyltransferase activity"/>
    <property type="evidence" value="ECO:0007669"/>
    <property type="project" value="UniProtKB-UniRule"/>
</dbReference>
<feature type="binding site" evidence="17">
    <location>
        <begin position="91"/>
        <end position="92"/>
    </location>
    <ligand>
        <name>UDP-N-acetyl-alpha-D-glucosamine</name>
        <dbReference type="ChEBI" id="CHEBI:57705"/>
    </ligand>
</feature>
<evidence type="ECO:0000256" key="17">
    <source>
        <dbReference type="HAMAP-Rule" id="MF_01631"/>
    </source>
</evidence>
<dbReference type="Pfam" id="PF12804">
    <property type="entry name" value="NTP_transf_3"/>
    <property type="match status" value="1"/>
</dbReference>
<name>A0A5D3FMD6_9ACTN</name>
<feature type="binding site" evidence="17">
    <location>
        <position position="116"/>
    </location>
    <ligand>
        <name>Mg(2+)</name>
        <dbReference type="ChEBI" id="CHEBI:18420"/>
    </ligand>
</feature>
<evidence type="ECO:0000256" key="1">
    <source>
        <dbReference type="ARBA" id="ARBA00007707"/>
    </source>
</evidence>
<keyword evidence="13 17" id="KW-0961">Cell wall biogenesis/degradation</keyword>
<keyword evidence="7 17" id="KW-0677">Repeat</keyword>